<evidence type="ECO:0008006" key="3">
    <source>
        <dbReference type="Google" id="ProtNLM"/>
    </source>
</evidence>
<dbReference type="RefSeq" id="WP_093312370.1">
    <property type="nucleotide sequence ID" value="NZ_FNPV01000004.1"/>
</dbReference>
<evidence type="ECO:0000313" key="2">
    <source>
        <dbReference type="Proteomes" id="UP000199230"/>
    </source>
</evidence>
<dbReference type="Pfam" id="PF02643">
    <property type="entry name" value="DUF192"/>
    <property type="match status" value="1"/>
</dbReference>
<reference evidence="1 2" key="1">
    <citation type="submission" date="2016-10" db="EMBL/GenBank/DDBJ databases">
        <authorList>
            <person name="de Groot N.N."/>
        </authorList>
    </citation>
    <scope>NUCLEOTIDE SEQUENCE [LARGE SCALE GENOMIC DNA]</scope>
    <source>
        <strain evidence="1 2">APO</strain>
    </source>
</reference>
<keyword evidence="2" id="KW-1185">Reference proteome</keyword>
<dbReference type="Proteomes" id="UP000199230">
    <property type="component" value="Unassembled WGS sequence"/>
</dbReference>
<dbReference type="InterPro" id="IPR003795">
    <property type="entry name" value="DUF192"/>
</dbReference>
<dbReference type="STRING" id="159292.SAMN05192546_10413"/>
<dbReference type="EMBL" id="FNPV01000004">
    <property type="protein sequence ID" value="SDY72244.1"/>
    <property type="molecule type" value="Genomic_DNA"/>
</dbReference>
<name>A0A1H3M7I7_9FIRM</name>
<protein>
    <recommendedName>
        <fullName evidence="3">DUF192 domain-containing protein</fullName>
    </recommendedName>
</protein>
<evidence type="ECO:0000313" key="1">
    <source>
        <dbReference type="EMBL" id="SDY72244.1"/>
    </source>
</evidence>
<dbReference type="InterPro" id="IPR038695">
    <property type="entry name" value="Saro_0823-like_sf"/>
</dbReference>
<dbReference type="OrthoDB" id="9813379at2"/>
<dbReference type="Gene3D" id="2.60.120.1140">
    <property type="entry name" value="Protein of unknown function DUF192"/>
    <property type="match status" value="1"/>
</dbReference>
<proteinExistence type="predicted"/>
<sequence>MVVKEAKSFFQRFIGLMWKKGMNFEGLLFRNCAAVHTCFMKFTICIMFLDENDKVLDYQILKPWKVSKIVEGTKHILETQWQEEKAKEIVGQVIQMEVC</sequence>
<accession>A0A1H3M7I7</accession>
<gene>
    <name evidence="1" type="ORF">SAMN05192546_10413</name>
</gene>
<dbReference type="AlphaFoldDB" id="A0A1H3M7I7"/>
<organism evidence="1 2">
    <name type="scientific">Tindallia californiensis</name>
    <dbReference type="NCBI Taxonomy" id="159292"/>
    <lineage>
        <taxon>Bacteria</taxon>
        <taxon>Bacillati</taxon>
        <taxon>Bacillota</taxon>
        <taxon>Clostridia</taxon>
        <taxon>Peptostreptococcales</taxon>
        <taxon>Tindalliaceae</taxon>
        <taxon>Tindallia</taxon>
    </lineage>
</organism>